<keyword evidence="1 3" id="KW-0378">Hydrolase</keyword>
<dbReference type="GO" id="GO:0016810">
    <property type="term" value="F:hydrolase activity, acting on carbon-nitrogen (but not peptide) bonds"/>
    <property type="evidence" value="ECO:0007669"/>
    <property type="project" value="InterPro"/>
</dbReference>
<dbReference type="STRING" id="583356.Igag_0221"/>
<dbReference type="Proteomes" id="UP000001304">
    <property type="component" value="Chromosome"/>
</dbReference>
<dbReference type="PANTHER" id="PTHR43794">
    <property type="entry name" value="AMINOHYDROLASE SSNA-RELATED"/>
    <property type="match status" value="1"/>
</dbReference>
<feature type="domain" description="FHA" evidence="2">
    <location>
        <begin position="312"/>
        <end position="337"/>
    </location>
</feature>
<dbReference type="SUPFAM" id="SSF51338">
    <property type="entry name" value="Composite domain of metallo-dependent hydrolases"/>
    <property type="match status" value="1"/>
</dbReference>
<dbReference type="Pfam" id="PF01979">
    <property type="entry name" value="Amidohydro_1"/>
    <property type="match status" value="1"/>
</dbReference>
<dbReference type="InterPro" id="IPR032466">
    <property type="entry name" value="Metal_Hydrolase"/>
</dbReference>
<evidence type="ECO:0000256" key="1">
    <source>
        <dbReference type="ARBA" id="ARBA00022801"/>
    </source>
</evidence>
<evidence type="ECO:0000313" key="3">
    <source>
        <dbReference type="EMBL" id="ADM27070.1"/>
    </source>
</evidence>
<sequence>MLKNCRYVVTSFNPIKIYEHIDIVFSGNKIVCLGICKEYKDDEVIDCSKSIVFPAFASSHTHINIPKDIDNVEEYYRIVLLLLLSHGVGAIQFMGENHRVVAKIAKELGMRIATGPIIKTYGDLSSVDVYSQDELYRPIINIPSIEIDENTFVKIIEFGKENSIDIYIPISEDLNNVFRFKKTRGVFPIEYLAKHSLLTSNMVLLHLNWVTSWEIEILNSNKSRVVICPYKDAFLRSRGLPPIVTVPSNNILIGFGLDTIENLWDINIETAIITTLALYKNSYRDLKIAIHMLLDMYSTTNYRILGFGENIIELGRRPDIVMVDIDILKEKFVSMTHREAVDRYNHIIDLVLSSPITIMIINGRVLPIYELLI</sequence>
<dbReference type="HOGENOM" id="CLU_741038_0_0_2"/>
<keyword evidence="4" id="KW-1185">Reference proteome</keyword>
<dbReference type="BioCyc" id="IAGG583356:GHAH-232-MONOMER"/>
<dbReference type="SUPFAM" id="SSF51556">
    <property type="entry name" value="Metallo-dependent hydrolases"/>
    <property type="match status" value="1"/>
</dbReference>
<evidence type="ECO:0000313" key="4">
    <source>
        <dbReference type="Proteomes" id="UP000001304"/>
    </source>
</evidence>
<accession>E0SQC0</accession>
<name>E0SQC0_IGNAA</name>
<gene>
    <name evidence="3" type="ordered locus">Igag_0221</name>
</gene>
<dbReference type="InterPro" id="IPR050287">
    <property type="entry name" value="MTA/SAH_deaminase"/>
</dbReference>
<dbReference type="PROSITE" id="PS50006">
    <property type="entry name" value="FHA_DOMAIN"/>
    <property type="match status" value="1"/>
</dbReference>
<dbReference type="Gene3D" id="2.30.40.10">
    <property type="entry name" value="Urease, subunit C, domain 1"/>
    <property type="match status" value="1"/>
</dbReference>
<dbReference type="InterPro" id="IPR000253">
    <property type="entry name" value="FHA_dom"/>
</dbReference>
<dbReference type="KEGG" id="iag:Igag_0221"/>
<dbReference type="InterPro" id="IPR011059">
    <property type="entry name" value="Metal-dep_hydrolase_composite"/>
</dbReference>
<protein>
    <submittedName>
        <fullName evidence="3">Amidohydrolase</fullName>
    </submittedName>
</protein>
<dbReference type="Gene3D" id="3.20.20.140">
    <property type="entry name" value="Metal-dependent hydrolases"/>
    <property type="match status" value="1"/>
</dbReference>
<dbReference type="AlphaFoldDB" id="E0SQC0"/>
<dbReference type="InterPro" id="IPR006680">
    <property type="entry name" value="Amidohydro-rel"/>
</dbReference>
<organism evidence="3 4">
    <name type="scientific">Ignisphaera aggregans (strain DSM 17230 / JCM 13409 / AQ1.S1)</name>
    <dbReference type="NCBI Taxonomy" id="583356"/>
    <lineage>
        <taxon>Archaea</taxon>
        <taxon>Thermoproteota</taxon>
        <taxon>Thermoprotei</taxon>
        <taxon>Desulfurococcales</taxon>
        <taxon>Desulfurococcaceae</taxon>
        <taxon>Ignisphaera</taxon>
    </lineage>
</organism>
<reference evidence="3 4" key="1">
    <citation type="journal article" date="2010" name="Stand. Genomic Sci.">
        <title>Complete genome sequence of Ignisphaera aggregans type strain (AQ1.S1).</title>
        <authorList>
            <person name="Goker M."/>
            <person name="Held B."/>
            <person name="Lapidus A."/>
            <person name="Nolan M."/>
            <person name="Spring S."/>
            <person name="Yasawong M."/>
            <person name="Lucas S."/>
            <person name="Glavina Del Rio T."/>
            <person name="Tice H."/>
            <person name="Cheng J.F."/>
            <person name="Goodwin L."/>
            <person name="Tapia R."/>
            <person name="Pitluck S."/>
            <person name="Liolios K."/>
            <person name="Ivanova N."/>
            <person name="Mavromatis K."/>
            <person name="Mikhailova N."/>
            <person name="Pati A."/>
            <person name="Chen A."/>
            <person name="Palaniappan K."/>
            <person name="Brambilla E."/>
            <person name="Land M."/>
            <person name="Hauser L."/>
            <person name="Chang Y.J."/>
            <person name="Jeffries C.D."/>
            <person name="Brettin T."/>
            <person name="Detter J.C."/>
            <person name="Han C."/>
            <person name="Rohde M."/>
            <person name="Sikorski J."/>
            <person name="Woyke T."/>
            <person name="Bristow J."/>
            <person name="Eisen J.A."/>
            <person name="Markowitz V."/>
            <person name="Hugenholtz P."/>
            <person name="Kyrpides N.C."/>
            <person name="Klenk H.P."/>
        </authorList>
    </citation>
    <scope>NUCLEOTIDE SEQUENCE [LARGE SCALE GENOMIC DNA]</scope>
    <source>
        <strain evidence="4">DSM 17230 / JCM 13409 / AQ1.S1</strain>
    </source>
</reference>
<evidence type="ECO:0000259" key="2">
    <source>
        <dbReference type="PROSITE" id="PS50006"/>
    </source>
</evidence>
<dbReference type="EMBL" id="CP002098">
    <property type="protein sequence ID" value="ADM27070.1"/>
    <property type="molecule type" value="Genomic_DNA"/>
</dbReference>
<proteinExistence type="predicted"/>
<dbReference type="PANTHER" id="PTHR43794:SF11">
    <property type="entry name" value="AMIDOHYDROLASE-RELATED DOMAIN-CONTAINING PROTEIN"/>
    <property type="match status" value="1"/>
</dbReference>